<dbReference type="HOGENOM" id="CLU_212252_0_0_9"/>
<dbReference type="eggNOG" id="COG3654">
    <property type="taxonomic scope" value="Bacteria"/>
</dbReference>
<name>V2XMH4_9FIRM</name>
<dbReference type="STRING" id="592026.GCWU0000282_001374"/>
<accession>V2XMH4</accession>
<sequence>MLVFLALNGIELSYTQKELYETIFDVAAGKQNYEGLLNWVIEHQK</sequence>
<dbReference type="EMBL" id="ACIL03000011">
    <property type="protein sequence ID" value="ESL03384.1"/>
    <property type="molecule type" value="Genomic_DNA"/>
</dbReference>
<evidence type="ECO:0000313" key="1">
    <source>
        <dbReference type="EMBL" id="ESL03384.1"/>
    </source>
</evidence>
<gene>
    <name evidence="1" type="ORF">GCWU0000282_001374</name>
</gene>
<reference evidence="1 2" key="1">
    <citation type="submission" date="2013-06" db="EMBL/GenBank/DDBJ databases">
        <authorList>
            <person name="Weinstock G."/>
            <person name="Sodergren E."/>
            <person name="Clifton S."/>
            <person name="Fulton L."/>
            <person name="Fulton B."/>
            <person name="Courtney L."/>
            <person name="Fronick C."/>
            <person name="Harrison M."/>
            <person name="Strong C."/>
            <person name="Farmer C."/>
            <person name="Delahaunty K."/>
            <person name="Markovic C."/>
            <person name="Hall O."/>
            <person name="Minx P."/>
            <person name="Tomlinson C."/>
            <person name="Mitreva M."/>
            <person name="Nelson J."/>
            <person name="Hou S."/>
            <person name="Wollam A."/>
            <person name="Pepin K.H."/>
            <person name="Johnson M."/>
            <person name="Bhonagiri V."/>
            <person name="Nash W.E."/>
            <person name="Warren W."/>
            <person name="Chinwalla A."/>
            <person name="Mardis E.R."/>
            <person name="Wilson R.K."/>
        </authorList>
    </citation>
    <scope>NUCLEOTIDE SEQUENCE [LARGE SCALE GENOMIC DNA]</scope>
    <source>
        <strain evidence="1 2">ATCC 51271</strain>
    </source>
</reference>
<dbReference type="Gene3D" id="1.10.1790.50">
    <property type="match status" value="1"/>
</dbReference>
<evidence type="ECO:0008006" key="3">
    <source>
        <dbReference type="Google" id="ProtNLM"/>
    </source>
</evidence>
<dbReference type="RefSeq" id="WP_023354254.1">
    <property type="nucleotide sequence ID" value="NZ_KI535367.1"/>
</dbReference>
<protein>
    <recommendedName>
        <fullName evidence="3">Death-on-curing family protein</fullName>
    </recommendedName>
</protein>
<proteinExistence type="predicted"/>
<comment type="caution">
    <text evidence="1">The sequence shown here is derived from an EMBL/GenBank/DDBJ whole genome shotgun (WGS) entry which is preliminary data.</text>
</comment>
<keyword evidence="2" id="KW-1185">Reference proteome</keyword>
<evidence type="ECO:0000313" key="2">
    <source>
        <dbReference type="Proteomes" id="UP000018227"/>
    </source>
</evidence>
<organism evidence="1 2">
    <name type="scientific">Catonella morbi ATCC 51271</name>
    <dbReference type="NCBI Taxonomy" id="592026"/>
    <lineage>
        <taxon>Bacteria</taxon>
        <taxon>Bacillati</taxon>
        <taxon>Bacillota</taxon>
        <taxon>Clostridia</taxon>
        <taxon>Lachnospirales</taxon>
        <taxon>Lachnospiraceae</taxon>
        <taxon>Catonella</taxon>
    </lineage>
</organism>
<dbReference type="Proteomes" id="UP000018227">
    <property type="component" value="Unassembled WGS sequence"/>
</dbReference>
<dbReference type="AlphaFoldDB" id="V2XMH4"/>